<gene>
    <name evidence="1" type="ORF">IE53DRAFT_211493</name>
</gene>
<organism evidence="1 2">
    <name type="scientific">Violaceomyces palustris</name>
    <dbReference type="NCBI Taxonomy" id="1673888"/>
    <lineage>
        <taxon>Eukaryota</taxon>
        <taxon>Fungi</taxon>
        <taxon>Dikarya</taxon>
        <taxon>Basidiomycota</taxon>
        <taxon>Ustilaginomycotina</taxon>
        <taxon>Ustilaginomycetes</taxon>
        <taxon>Violaceomycetales</taxon>
        <taxon>Violaceomycetaceae</taxon>
        <taxon>Violaceomyces</taxon>
    </lineage>
</organism>
<accession>A0ACD0NQQ9</accession>
<evidence type="ECO:0000313" key="2">
    <source>
        <dbReference type="Proteomes" id="UP000245626"/>
    </source>
</evidence>
<keyword evidence="2" id="KW-1185">Reference proteome</keyword>
<dbReference type="EMBL" id="KZ820262">
    <property type="protein sequence ID" value="PWN48139.1"/>
    <property type="molecule type" value="Genomic_DNA"/>
</dbReference>
<protein>
    <submittedName>
        <fullName evidence="1">Uncharacterized protein</fullName>
    </submittedName>
</protein>
<reference evidence="1 2" key="1">
    <citation type="journal article" date="2018" name="Mol. Biol. Evol.">
        <title>Broad Genomic Sampling Reveals a Smut Pathogenic Ancestry of the Fungal Clade Ustilaginomycotina.</title>
        <authorList>
            <person name="Kijpornyongpan T."/>
            <person name="Mondo S.J."/>
            <person name="Barry K."/>
            <person name="Sandor L."/>
            <person name="Lee J."/>
            <person name="Lipzen A."/>
            <person name="Pangilinan J."/>
            <person name="LaButti K."/>
            <person name="Hainaut M."/>
            <person name="Henrissat B."/>
            <person name="Grigoriev I.V."/>
            <person name="Spatafora J.W."/>
            <person name="Aime M.C."/>
        </authorList>
    </citation>
    <scope>NUCLEOTIDE SEQUENCE [LARGE SCALE GENOMIC DNA]</scope>
    <source>
        <strain evidence="1 2">SA 807</strain>
    </source>
</reference>
<proteinExistence type="predicted"/>
<evidence type="ECO:0000313" key="1">
    <source>
        <dbReference type="EMBL" id="PWN48139.1"/>
    </source>
</evidence>
<name>A0ACD0NQQ9_9BASI</name>
<sequence>MVVCAPQANELRTCKQALHLCPLRCRRTRPSASKIGWGERCPLSHLKRTLNTSRVLDTLATYGQKSENRYKCTHHARCLTKSTTGSSSVVRRCDSLEEGCPCTVGRHRGEGQRRKAKKWAVERQISNGWCCGVKGKHDLEKDNLKEKEKGFPLADLND</sequence>
<dbReference type="Proteomes" id="UP000245626">
    <property type="component" value="Unassembled WGS sequence"/>
</dbReference>